<dbReference type="InterPro" id="IPR001343">
    <property type="entry name" value="Hemolysn_Ca-bd"/>
</dbReference>
<dbReference type="SUPFAM" id="SSF51120">
    <property type="entry name" value="beta-Roll"/>
    <property type="match status" value="2"/>
</dbReference>
<dbReference type="InterPro" id="IPR018511">
    <property type="entry name" value="Hemolysin-typ_Ca-bd_CS"/>
</dbReference>
<dbReference type="PROSITE" id="PS00330">
    <property type="entry name" value="HEMOLYSIN_CALCIUM"/>
    <property type="match status" value="4"/>
</dbReference>
<sequence length="693" mass="69462">TLTSPVDGPDADDGANTFTGVETFGYTATDAYGNTVTGSVTIDVVDDVPTAVAAEDAVLANSSTGGGTFYLDLDQALLDNYGADSAGTVRFAASLAGPTELTSAGNTIYYSISQDGLVLTASTDSSFVNAGAVVYTVTLDPTTATYDVDMNRPVDAFTNINFNDGSYNFVGGNDPWAGFVTNAVNGSRDLLLTPITGNSVNGTANSAGIGSNGNTGGNAIGSTESIRLDFVYDLTGNPAGTPADYDGNIRQHDHSFDGHYLVNGATVRFGSGQNNTTIRLVASDDFGADGIDNGPTGVDDEPQVQISGSPVTAASDPVIFADSVGDGVKDSITQVVINFGGDTETVSFANVGSTPTTVTLTNSSGISRNYTVTFQTIGTGVTAYVVASITGILDQNVSIATFTADGYSTLDIIHQSGNAFVLTGFGAASSSTDPVSTTLPVEVVDGDGDTALSDINLTFASGSIGDHSGEAQSPTAFTANDATPNIIGTAFADVINGSSGANVLSGGAGGDTIDGQAGNDTLLGGAGNDTLNGGSGNDTLYGGAGEDILAGGLGSDVLLGGLGADTLWGGNAGVLGGDGASDIFVFDQAALDEAISGGIRDVIMDFEAGSGAAKDMIDLSDLFTADIGGADPNTDQLADFVRVVGTTVQVDVDGAAGGTSWETVATFNTAPNDVVRILFDDNGTDAIATVPNT</sequence>
<keyword evidence="4" id="KW-1185">Reference proteome</keyword>
<gene>
    <name evidence="3" type="ORF">E2A64_16055</name>
</gene>
<evidence type="ECO:0000256" key="1">
    <source>
        <dbReference type="ARBA" id="ARBA00004613"/>
    </source>
</evidence>
<organism evidence="3 4">
    <name type="scientific">Pseudohoeflea suaedae</name>
    <dbReference type="NCBI Taxonomy" id="877384"/>
    <lineage>
        <taxon>Bacteria</taxon>
        <taxon>Pseudomonadati</taxon>
        <taxon>Pseudomonadota</taxon>
        <taxon>Alphaproteobacteria</taxon>
        <taxon>Hyphomicrobiales</taxon>
        <taxon>Rhizobiaceae</taxon>
        <taxon>Pseudohoeflea</taxon>
    </lineage>
</organism>
<dbReference type="GO" id="GO:0005576">
    <property type="term" value="C:extracellular region"/>
    <property type="evidence" value="ECO:0007669"/>
    <property type="project" value="UniProtKB-SubCell"/>
</dbReference>
<comment type="caution">
    <text evidence="3">The sequence shown here is derived from an EMBL/GenBank/DDBJ whole genome shotgun (WGS) entry which is preliminary data.</text>
</comment>
<dbReference type="Proteomes" id="UP000295131">
    <property type="component" value="Unassembled WGS sequence"/>
</dbReference>
<accession>A0A4R5PIY6</accession>
<dbReference type="NCBIfam" id="TIGR03661">
    <property type="entry name" value="T1SS_VCA0849"/>
    <property type="match status" value="1"/>
</dbReference>
<dbReference type="InterPro" id="IPR011049">
    <property type="entry name" value="Serralysin-like_metalloprot_C"/>
</dbReference>
<dbReference type="PANTHER" id="PTHR38340:SF1">
    <property type="entry name" value="S-LAYER PROTEIN"/>
    <property type="match status" value="1"/>
</dbReference>
<comment type="subcellular location">
    <subcellularLocation>
        <location evidence="1">Secreted</location>
    </subcellularLocation>
</comment>
<name>A0A4R5PIY6_9HYPH</name>
<dbReference type="EMBL" id="SMSI01000003">
    <property type="protein sequence ID" value="TDH35213.1"/>
    <property type="molecule type" value="Genomic_DNA"/>
</dbReference>
<evidence type="ECO:0000256" key="2">
    <source>
        <dbReference type="ARBA" id="ARBA00022525"/>
    </source>
</evidence>
<proteinExistence type="predicted"/>
<dbReference type="PANTHER" id="PTHR38340">
    <property type="entry name" value="S-LAYER PROTEIN"/>
    <property type="match status" value="1"/>
</dbReference>
<dbReference type="OrthoDB" id="8335338at2"/>
<feature type="non-terminal residue" evidence="3">
    <location>
        <position position="1"/>
    </location>
</feature>
<dbReference type="AlphaFoldDB" id="A0A4R5PIY6"/>
<dbReference type="PRINTS" id="PR00313">
    <property type="entry name" value="CABNDNGRPT"/>
</dbReference>
<evidence type="ECO:0000313" key="4">
    <source>
        <dbReference type="Proteomes" id="UP000295131"/>
    </source>
</evidence>
<keyword evidence="2" id="KW-0964">Secreted</keyword>
<dbReference type="InterPro" id="IPR050557">
    <property type="entry name" value="RTX_toxin/Mannuronan_C5-epim"/>
</dbReference>
<reference evidence="3 4" key="1">
    <citation type="journal article" date="2013" name="Int. J. Syst. Evol. Microbiol.">
        <title>Hoeflea suaedae sp. nov., an endophytic bacterium isolated from the root of the halophyte Suaeda maritima.</title>
        <authorList>
            <person name="Chung E.J."/>
            <person name="Park J.A."/>
            <person name="Pramanik P."/>
            <person name="Bibi F."/>
            <person name="Jeon C.O."/>
            <person name="Chung Y.R."/>
        </authorList>
    </citation>
    <scope>NUCLEOTIDE SEQUENCE [LARGE SCALE GENOMIC DNA]</scope>
    <source>
        <strain evidence="3 4">YC6898</strain>
    </source>
</reference>
<evidence type="ECO:0000313" key="3">
    <source>
        <dbReference type="EMBL" id="TDH35213.1"/>
    </source>
</evidence>
<dbReference type="InterPro" id="IPR019960">
    <property type="entry name" value="T1SS_VCA0849"/>
</dbReference>
<dbReference type="Pfam" id="PF00353">
    <property type="entry name" value="HemolysinCabind"/>
    <property type="match status" value="2"/>
</dbReference>
<dbReference type="GO" id="GO:0005509">
    <property type="term" value="F:calcium ion binding"/>
    <property type="evidence" value="ECO:0007669"/>
    <property type="project" value="InterPro"/>
</dbReference>
<dbReference type="RefSeq" id="WP_133285497.1">
    <property type="nucleotide sequence ID" value="NZ_SMSI01000003.1"/>
</dbReference>
<dbReference type="Gene3D" id="2.150.10.10">
    <property type="entry name" value="Serralysin-like metalloprotease, C-terminal"/>
    <property type="match status" value="2"/>
</dbReference>
<protein>
    <submittedName>
        <fullName evidence="3">Calcium-binding protein</fullName>
    </submittedName>
</protein>